<keyword evidence="1" id="KW-0647">Proteasome</keyword>
<evidence type="ECO:0000313" key="2">
    <source>
        <dbReference type="Proteomes" id="UP001152531"/>
    </source>
</evidence>
<comment type="caution">
    <text evidence="1">The sequence shown here is derived from an EMBL/GenBank/DDBJ whole genome shotgun (WGS) entry which is preliminary data.</text>
</comment>
<dbReference type="EMBL" id="CALSDN010000010">
    <property type="protein sequence ID" value="CAH6722672.1"/>
    <property type="molecule type" value="Genomic_DNA"/>
</dbReference>
<gene>
    <name evidence="1" type="ORF">CLIB1444_10S03774</name>
</gene>
<keyword evidence="2" id="KW-1185">Reference proteome</keyword>
<sequence length="286" mass="33803">MSTIVGFQWGKITPKNNEKTNRNNDITKFKFNSKKRKFHEEKSNDKVEKLESDINKRAKVPIIKGERLPVTRMIESLNHENVVNLLTELVKVHPEITKTINELQPKISIEESIKLISNKFQLIKNNLPYKEELNDYSYLRIKPYLNEFLNCLSDFILNYLPPIETNFINSLTFIDFSTNLIIELPDFKNKEFEYIKSKCFEQISNTWLIILNEMFNENNDNEENLYNFIKIVNDLDLKNKITSYNELCDNKFEHILEFINSKTKVNSINEFITIDYSNYLTANSST</sequence>
<name>A0ACA9YCJ0_9ASCO</name>
<reference evidence="1" key="1">
    <citation type="submission" date="2022-06" db="EMBL/GenBank/DDBJ databases">
        <authorList>
            <person name="Legras J.-L."/>
            <person name="Devillers H."/>
            <person name="Grondin C."/>
        </authorList>
    </citation>
    <scope>NUCLEOTIDE SEQUENCE</scope>
    <source>
        <strain evidence="1">CLIB 1444</strain>
    </source>
</reference>
<organism evidence="1 2">
    <name type="scientific">[Candida] jaroonii</name>
    <dbReference type="NCBI Taxonomy" id="467808"/>
    <lineage>
        <taxon>Eukaryota</taxon>
        <taxon>Fungi</taxon>
        <taxon>Dikarya</taxon>
        <taxon>Ascomycota</taxon>
        <taxon>Saccharomycotina</taxon>
        <taxon>Pichiomycetes</taxon>
        <taxon>Debaryomycetaceae</taxon>
        <taxon>Yamadazyma</taxon>
    </lineage>
</organism>
<proteinExistence type="predicted"/>
<accession>A0ACA9YCJ0</accession>
<protein>
    <submittedName>
        <fullName evidence="1">Tethering factor for nuclear proteasome Sts1p</fullName>
    </submittedName>
</protein>
<dbReference type="Proteomes" id="UP001152531">
    <property type="component" value="Unassembled WGS sequence"/>
</dbReference>
<evidence type="ECO:0000313" key="1">
    <source>
        <dbReference type="EMBL" id="CAH6722672.1"/>
    </source>
</evidence>